<feature type="transmembrane region" description="Helical" evidence="1">
    <location>
        <begin position="229"/>
        <end position="251"/>
    </location>
</feature>
<dbReference type="PANTHER" id="PTHR28019:SF3">
    <property type="entry name" value="INTEGRAL MEMBRANE PROTEIN (AFU_ORTHOLOGUE AFUA_6G07470)"/>
    <property type="match status" value="1"/>
</dbReference>
<reference evidence="2" key="1">
    <citation type="journal article" date="2021" name="Nat. Commun.">
        <title>Genetic determinants of endophytism in the Arabidopsis root mycobiome.</title>
        <authorList>
            <person name="Mesny F."/>
            <person name="Miyauchi S."/>
            <person name="Thiergart T."/>
            <person name="Pickel B."/>
            <person name="Atanasova L."/>
            <person name="Karlsson M."/>
            <person name="Huettel B."/>
            <person name="Barry K.W."/>
            <person name="Haridas S."/>
            <person name="Chen C."/>
            <person name="Bauer D."/>
            <person name="Andreopoulos W."/>
            <person name="Pangilinan J."/>
            <person name="LaButti K."/>
            <person name="Riley R."/>
            <person name="Lipzen A."/>
            <person name="Clum A."/>
            <person name="Drula E."/>
            <person name="Henrissat B."/>
            <person name="Kohler A."/>
            <person name="Grigoriev I.V."/>
            <person name="Martin F.M."/>
            <person name="Hacquard S."/>
        </authorList>
    </citation>
    <scope>NUCLEOTIDE SEQUENCE</scope>
    <source>
        <strain evidence="2">MPI-CAGE-CH-0235</strain>
    </source>
</reference>
<keyword evidence="1" id="KW-0812">Transmembrane</keyword>
<comment type="caution">
    <text evidence="2">The sequence shown here is derived from an EMBL/GenBank/DDBJ whole genome shotgun (WGS) entry which is preliminary data.</text>
</comment>
<dbReference type="InterPro" id="IPR052413">
    <property type="entry name" value="SUR7_domain"/>
</dbReference>
<dbReference type="GO" id="GO:0005886">
    <property type="term" value="C:plasma membrane"/>
    <property type="evidence" value="ECO:0007669"/>
    <property type="project" value="InterPro"/>
</dbReference>
<protein>
    <submittedName>
        <fullName evidence="2">Actin cortical patch SUR7/pH-response regulator pali</fullName>
    </submittedName>
</protein>
<dbReference type="PANTHER" id="PTHR28019">
    <property type="entry name" value="CELL MEMBRANE PROTEIN YLR413W-RELATED"/>
    <property type="match status" value="1"/>
</dbReference>
<dbReference type="Proteomes" id="UP000813444">
    <property type="component" value="Unassembled WGS sequence"/>
</dbReference>
<dbReference type="GO" id="GO:0051285">
    <property type="term" value="C:cell cortex of cell tip"/>
    <property type="evidence" value="ECO:0007669"/>
    <property type="project" value="TreeGrafter"/>
</dbReference>
<keyword evidence="1" id="KW-1133">Transmembrane helix</keyword>
<sequence>MRISRLLCVGLPVLLTIAALVSFLVVALSGVTHHGVNLFRLDTEDLSIDPASFEGIAGRLLDANNKTRSDMKIDNITANDLHLAKSYDVNVFGFCWMDQDSKDYHCSDSGFDWASHYLNTTTLDNLRSPSGIRIQFPEELNRALRFFAHISTWTQGAIVMALLTLFAELAVGILSVFSRTISCITWLITVIAIILVCSAASLATAQAVVVVSAVETTARWYGVHSQINISFIATVWVGFAFTISSGLFWLLTICCG</sequence>
<evidence type="ECO:0000313" key="2">
    <source>
        <dbReference type="EMBL" id="KAH7302911.1"/>
    </source>
</evidence>
<gene>
    <name evidence="2" type="ORF">B0I35DRAFT_365845</name>
</gene>
<organism evidence="2 3">
    <name type="scientific">Stachybotrys elegans</name>
    <dbReference type="NCBI Taxonomy" id="80388"/>
    <lineage>
        <taxon>Eukaryota</taxon>
        <taxon>Fungi</taxon>
        <taxon>Dikarya</taxon>
        <taxon>Ascomycota</taxon>
        <taxon>Pezizomycotina</taxon>
        <taxon>Sordariomycetes</taxon>
        <taxon>Hypocreomycetidae</taxon>
        <taxon>Hypocreales</taxon>
        <taxon>Stachybotryaceae</taxon>
        <taxon>Stachybotrys</taxon>
    </lineage>
</organism>
<dbReference type="AlphaFoldDB" id="A0A8K0SEX9"/>
<name>A0A8K0SEX9_9HYPO</name>
<feature type="transmembrane region" description="Helical" evidence="1">
    <location>
        <begin position="184"/>
        <end position="209"/>
    </location>
</feature>
<dbReference type="EMBL" id="JAGPNK010000047">
    <property type="protein sequence ID" value="KAH7302911.1"/>
    <property type="molecule type" value="Genomic_DNA"/>
</dbReference>
<dbReference type="GO" id="GO:0031505">
    <property type="term" value="P:fungal-type cell wall organization"/>
    <property type="evidence" value="ECO:0007669"/>
    <property type="project" value="TreeGrafter"/>
</dbReference>
<evidence type="ECO:0000313" key="3">
    <source>
        <dbReference type="Proteomes" id="UP000813444"/>
    </source>
</evidence>
<evidence type="ECO:0000256" key="1">
    <source>
        <dbReference type="SAM" id="Phobius"/>
    </source>
</evidence>
<feature type="transmembrane region" description="Helical" evidence="1">
    <location>
        <begin position="157"/>
        <end position="177"/>
    </location>
</feature>
<dbReference type="InterPro" id="IPR009571">
    <property type="entry name" value="SUR7/Rim9-like_fungi"/>
</dbReference>
<keyword evidence="1" id="KW-0472">Membrane</keyword>
<accession>A0A8K0SEX9</accession>
<proteinExistence type="predicted"/>
<keyword evidence="3" id="KW-1185">Reference proteome</keyword>
<dbReference type="OrthoDB" id="4480814at2759"/>
<dbReference type="Pfam" id="PF06687">
    <property type="entry name" value="SUR7"/>
    <property type="match status" value="1"/>
</dbReference>